<feature type="region of interest" description="Disordered" evidence="1">
    <location>
        <begin position="111"/>
        <end position="199"/>
    </location>
</feature>
<evidence type="ECO:0000313" key="4">
    <source>
        <dbReference type="Proteomes" id="UP000526307"/>
    </source>
</evidence>
<feature type="transmembrane region" description="Helical" evidence="2">
    <location>
        <begin position="12"/>
        <end position="31"/>
    </location>
</feature>
<reference evidence="3 4" key="1">
    <citation type="submission" date="2020-06" db="EMBL/GenBank/DDBJ databases">
        <title>Mogibacterium timidum strain W9173 genomic sequence.</title>
        <authorList>
            <person name="Wade W.G."/>
            <person name="Johnston C.D."/>
            <person name="Chen T."/>
            <person name="Dewhirst F.E."/>
        </authorList>
    </citation>
    <scope>NUCLEOTIDE SEQUENCE [LARGE SCALE GENOMIC DNA]</scope>
    <source>
        <strain evidence="3 4">W9173</strain>
    </source>
</reference>
<evidence type="ECO:0000313" key="3">
    <source>
        <dbReference type="EMBL" id="NWO22782.1"/>
    </source>
</evidence>
<evidence type="ECO:0000256" key="2">
    <source>
        <dbReference type="SAM" id="Phobius"/>
    </source>
</evidence>
<evidence type="ECO:0000256" key="1">
    <source>
        <dbReference type="SAM" id="MobiDB-lite"/>
    </source>
</evidence>
<dbReference type="EMBL" id="JABXYR010000001">
    <property type="protein sequence ID" value="NWO22782.1"/>
    <property type="molecule type" value="Genomic_DNA"/>
</dbReference>
<keyword evidence="2" id="KW-1133">Transmembrane helix</keyword>
<keyword evidence="2" id="KW-0812">Transmembrane</keyword>
<gene>
    <name evidence="3" type="ORF">HW270_01580</name>
</gene>
<feature type="compositionally biased region" description="Basic and acidic residues" evidence="1">
    <location>
        <begin position="176"/>
        <end position="188"/>
    </location>
</feature>
<feature type="transmembrane region" description="Helical" evidence="2">
    <location>
        <begin position="64"/>
        <end position="83"/>
    </location>
</feature>
<keyword evidence="4" id="KW-1185">Reference proteome</keyword>
<sequence length="199" mass="21612">MNNKKLKRSKVTIGLYVCTGIVSVYALYAIFNSISYLRNYFKTYGSTIGQHFGDALSYILNQSLSYIVFAVLLFTVSVVLTEVRKLNPDNYMSAEELALIEAAKAEKGIKTAGAQVEEDSSDAMDSDETAEETEASSDSVESEAEEAEAEAVESAEVHEEAQEADEEDGELSPEIEEAREAIAKKAAEVRAAAKGATEK</sequence>
<feature type="compositionally biased region" description="Acidic residues" evidence="1">
    <location>
        <begin position="116"/>
        <end position="153"/>
    </location>
</feature>
<organism evidence="3 4">
    <name type="scientific">Mogibacterium timidum</name>
    <dbReference type="NCBI Taxonomy" id="35519"/>
    <lineage>
        <taxon>Bacteria</taxon>
        <taxon>Bacillati</taxon>
        <taxon>Bacillota</taxon>
        <taxon>Clostridia</taxon>
        <taxon>Peptostreptococcales</taxon>
        <taxon>Anaerovoracaceae</taxon>
        <taxon>Mogibacterium</taxon>
    </lineage>
</organism>
<comment type="caution">
    <text evidence="3">The sequence shown here is derived from an EMBL/GenBank/DDBJ whole genome shotgun (WGS) entry which is preliminary data.</text>
</comment>
<feature type="compositionally biased region" description="Acidic residues" evidence="1">
    <location>
        <begin position="162"/>
        <end position="175"/>
    </location>
</feature>
<dbReference type="Proteomes" id="UP000526307">
    <property type="component" value="Unassembled WGS sequence"/>
</dbReference>
<proteinExistence type="predicted"/>
<protein>
    <submittedName>
        <fullName evidence="3">Uncharacterized protein</fullName>
    </submittedName>
</protein>
<accession>A0A7Y8VR06</accession>
<name>A0A7Y8VR06_9FIRM</name>
<dbReference type="RefSeq" id="WP_009644015.1">
    <property type="nucleotide sequence ID" value="NZ_CALIBD010000031.1"/>
</dbReference>
<dbReference type="AlphaFoldDB" id="A0A7Y8VR06"/>
<keyword evidence="2" id="KW-0472">Membrane</keyword>